<dbReference type="AlphaFoldDB" id="A0A820JV29"/>
<feature type="region of interest" description="Disordered" evidence="1">
    <location>
        <begin position="63"/>
        <end position="82"/>
    </location>
</feature>
<dbReference type="EMBL" id="CAJOBF010013636">
    <property type="protein sequence ID" value="CAF4331713.1"/>
    <property type="molecule type" value="Genomic_DNA"/>
</dbReference>
<dbReference type="Proteomes" id="UP000663842">
    <property type="component" value="Unassembled WGS sequence"/>
</dbReference>
<dbReference type="InterPro" id="IPR037394">
    <property type="entry name" value="TBATA-like"/>
</dbReference>
<evidence type="ECO:0000256" key="1">
    <source>
        <dbReference type="SAM" id="MobiDB-lite"/>
    </source>
</evidence>
<organism evidence="2 3">
    <name type="scientific">Rotaria magnacalcarata</name>
    <dbReference type="NCBI Taxonomy" id="392030"/>
    <lineage>
        <taxon>Eukaryota</taxon>
        <taxon>Metazoa</taxon>
        <taxon>Spiralia</taxon>
        <taxon>Gnathifera</taxon>
        <taxon>Rotifera</taxon>
        <taxon>Eurotatoria</taxon>
        <taxon>Bdelloidea</taxon>
        <taxon>Philodinida</taxon>
        <taxon>Philodinidae</taxon>
        <taxon>Rotaria</taxon>
    </lineage>
</organism>
<reference evidence="2" key="1">
    <citation type="submission" date="2021-02" db="EMBL/GenBank/DDBJ databases">
        <authorList>
            <person name="Nowell W R."/>
        </authorList>
    </citation>
    <scope>NUCLEOTIDE SEQUENCE</scope>
</reference>
<comment type="caution">
    <text evidence="2">The sequence shown here is derived from an EMBL/GenBank/DDBJ whole genome shotgun (WGS) entry which is preliminary data.</text>
</comment>
<feature type="region of interest" description="Disordered" evidence="1">
    <location>
        <begin position="247"/>
        <end position="274"/>
    </location>
</feature>
<protein>
    <submittedName>
        <fullName evidence="2">Uncharacterized protein</fullName>
    </submittedName>
</protein>
<dbReference type="PANTHER" id="PTHR33772">
    <property type="entry name" value="THYMUS, BRAIN AND TESTES-ASSOCIATED"/>
    <property type="match status" value="1"/>
</dbReference>
<dbReference type="Pfam" id="PF15256">
    <property type="entry name" value="SPATIAL"/>
    <property type="match status" value="1"/>
</dbReference>
<dbReference type="PANTHER" id="PTHR33772:SF1">
    <property type="entry name" value="PROTEIN TBATA"/>
    <property type="match status" value="1"/>
</dbReference>
<proteinExistence type="predicted"/>
<feature type="non-terminal residue" evidence="2">
    <location>
        <position position="274"/>
    </location>
</feature>
<gene>
    <name evidence="2" type="ORF">UXM345_LOCUS35034</name>
</gene>
<evidence type="ECO:0000313" key="2">
    <source>
        <dbReference type="EMBL" id="CAF4331713.1"/>
    </source>
</evidence>
<accession>A0A820JV29</accession>
<sequence length="274" mass="30270">FGLLLADAGSGVVSTGTGAGVVADICGSVTGVSFRFSSSTRSSDVTKPTISAIRANSRLQLSTHLPKKKETPKSANRIRSASGRRTPFKSYLPNHLVCVDEQEREMWMIQVLCQILKTDNISEIQSWLVSSGPNEKEAVRQLITIAIKGLEENGRIQKQDRLNGNVKEIQVNMDSFGSLLANRFPYVSSTMLIVPSNENSSRPLSRGLQHNLETTDENSELMLTMTESIVLEPTPIDVKHDIQILTLDDNDNDNDNDNDKSQPTINEENEKIPF</sequence>
<evidence type="ECO:0000313" key="3">
    <source>
        <dbReference type="Proteomes" id="UP000663842"/>
    </source>
</evidence>
<name>A0A820JV29_9BILA</name>